<keyword evidence="8 9" id="KW-0472">Membrane</keyword>
<evidence type="ECO:0000256" key="2">
    <source>
        <dbReference type="ARBA" id="ARBA00004953"/>
    </source>
</evidence>
<accession>A0ABX4WAT7</accession>
<proteinExistence type="inferred from homology"/>
<evidence type="ECO:0000256" key="7">
    <source>
        <dbReference type="ARBA" id="ARBA00022989"/>
    </source>
</evidence>
<evidence type="ECO:0000313" key="11">
    <source>
        <dbReference type="Proteomes" id="UP000236547"/>
    </source>
</evidence>
<keyword evidence="7 9" id="KW-1133">Transmembrane helix</keyword>
<evidence type="ECO:0000256" key="8">
    <source>
        <dbReference type="ARBA" id="ARBA00023136"/>
    </source>
</evidence>
<feature type="transmembrane region" description="Helical" evidence="9">
    <location>
        <begin position="296"/>
        <end position="316"/>
    </location>
</feature>
<dbReference type="Pfam" id="PF03186">
    <property type="entry name" value="CobD_Cbib"/>
    <property type="match status" value="1"/>
</dbReference>
<comment type="caution">
    <text evidence="10">The sequence shown here is derived from an EMBL/GenBank/DDBJ whole genome shotgun (WGS) entry which is preliminary data.</text>
</comment>
<dbReference type="InterPro" id="IPR004485">
    <property type="entry name" value="Cobalamin_biosynth_CobD/CbiB"/>
</dbReference>
<reference evidence="10 11" key="1">
    <citation type="submission" date="2018-01" db="EMBL/GenBank/DDBJ databases">
        <title>Draft genome sequences of six Vibrio diazotrophicus strains isolated from deep-sea sediments of the Baltic Sea.</title>
        <authorList>
            <person name="Castillo D."/>
            <person name="Vandieken V."/>
            <person name="Chiang O."/>
            <person name="Middelboe M."/>
        </authorList>
    </citation>
    <scope>NUCLEOTIDE SEQUENCE [LARGE SCALE GENOMIC DNA]</scope>
    <source>
        <strain evidence="10 11">65.10M</strain>
    </source>
</reference>
<protein>
    <recommendedName>
        <fullName evidence="9">Cobalamin biosynthesis protein CobD</fullName>
    </recommendedName>
</protein>
<feature type="transmembrane region" description="Helical" evidence="9">
    <location>
        <begin position="79"/>
        <end position="101"/>
    </location>
</feature>
<gene>
    <name evidence="9" type="primary">cobD</name>
    <name evidence="10" type="ORF">C1O25_14900</name>
</gene>
<evidence type="ECO:0000256" key="3">
    <source>
        <dbReference type="ARBA" id="ARBA00006263"/>
    </source>
</evidence>
<evidence type="ECO:0000256" key="9">
    <source>
        <dbReference type="HAMAP-Rule" id="MF_00024"/>
    </source>
</evidence>
<organism evidence="10 11">
    <name type="scientific">Vibrio diazotrophicus</name>
    <dbReference type="NCBI Taxonomy" id="685"/>
    <lineage>
        <taxon>Bacteria</taxon>
        <taxon>Pseudomonadati</taxon>
        <taxon>Pseudomonadota</taxon>
        <taxon>Gammaproteobacteria</taxon>
        <taxon>Vibrionales</taxon>
        <taxon>Vibrionaceae</taxon>
        <taxon>Vibrio</taxon>
    </lineage>
</organism>
<comment type="similarity">
    <text evidence="3 9">Belongs to the CobD/CbiB family.</text>
</comment>
<dbReference type="NCBIfam" id="TIGR00380">
    <property type="entry name" value="cobal_cbiB"/>
    <property type="match status" value="1"/>
</dbReference>
<keyword evidence="6 9" id="KW-0812">Transmembrane</keyword>
<name>A0ABX4WAT7_VIBDI</name>
<evidence type="ECO:0000256" key="4">
    <source>
        <dbReference type="ARBA" id="ARBA00022475"/>
    </source>
</evidence>
<comment type="pathway">
    <text evidence="2 9">Cofactor biosynthesis; adenosylcobalamin biosynthesis.</text>
</comment>
<evidence type="ECO:0000256" key="5">
    <source>
        <dbReference type="ARBA" id="ARBA00022573"/>
    </source>
</evidence>
<comment type="function">
    <text evidence="9">Converts cobyric acid to cobinamide by the addition of aminopropanol on the F carboxylic group.</text>
</comment>
<dbReference type="RefSeq" id="WP_102968984.1">
    <property type="nucleotide sequence ID" value="NZ_POSM01000023.1"/>
</dbReference>
<dbReference type="PANTHER" id="PTHR34308:SF1">
    <property type="entry name" value="COBALAMIN BIOSYNTHESIS PROTEIN CBIB"/>
    <property type="match status" value="1"/>
</dbReference>
<feature type="transmembrane region" description="Helical" evidence="9">
    <location>
        <begin position="48"/>
        <end position="73"/>
    </location>
</feature>
<evidence type="ECO:0000256" key="6">
    <source>
        <dbReference type="ARBA" id="ARBA00022692"/>
    </source>
</evidence>
<sequence length="318" mass="35323">MALSIYITAFFIDLLIGDPKNWPHPVRLIGMAISNVEKRLRHIFKSKVWLYFAGGILWISIVVTAGLVTWAIIHFCYGIHWLLGTGVELWLAFTVLATGCLKDAAQDVLAPLRTHDLSQARLKLSYIVGRDTSQLDEKQITRATVETVAENTVDGVIAPLFYLFIGGVPLAMAYKAINTLDSMVGYKNERYRELGFVSARMDDLANFIPARLSWLLFSLSACLLGGNGKSAFTIGWRDRYQHKSPNSAWSEATVAGALGVQLGGPSSYFGRLVEKPWIGDSIREIEPEDIVQSIRLMYLTSTLALVLFSVAYFILIQG</sequence>
<keyword evidence="4 9" id="KW-1003">Cell membrane</keyword>
<comment type="caution">
    <text evidence="9">Lacks conserved residue(s) required for the propagation of feature annotation.</text>
</comment>
<dbReference type="Proteomes" id="UP000236547">
    <property type="component" value="Unassembled WGS sequence"/>
</dbReference>
<keyword evidence="5 9" id="KW-0169">Cobalamin biosynthesis</keyword>
<evidence type="ECO:0000256" key="1">
    <source>
        <dbReference type="ARBA" id="ARBA00004651"/>
    </source>
</evidence>
<comment type="subcellular location">
    <subcellularLocation>
        <location evidence="1 9">Cell membrane</location>
        <topology evidence="1 9">Multi-pass membrane protein</topology>
    </subcellularLocation>
</comment>
<dbReference type="EMBL" id="POSM01000023">
    <property type="protein sequence ID" value="PNH99779.1"/>
    <property type="molecule type" value="Genomic_DNA"/>
</dbReference>
<dbReference type="HAMAP" id="MF_00024">
    <property type="entry name" value="CobD_CbiB"/>
    <property type="match status" value="1"/>
</dbReference>
<dbReference type="PANTHER" id="PTHR34308">
    <property type="entry name" value="COBALAMIN BIOSYNTHESIS PROTEIN CBIB"/>
    <property type="match status" value="1"/>
</dbReference>
<evidence type="ECO:0000313" key="10">
    <source>
        <dbReference type="EMBL" id="PNH99779.1"/>
    </source>
</evidence>
<keyword evidence="11" id="KW-1185">Reference proteome</keyword>